<protein>
    <submittedName>
        <fullName evidence="1">Uncharacterized protein</fullName>
    </submittedName>
</protein>
<name>A0A4D6LYD1_VIGUN</name>
<dbReference type="EMBL" id="CP039349">
    <property type="protein sequence ID" value="QCD92884.1"/>
    <property type="molecule type" value="Genomic_DNA"/>
</dbReference>
<evidence type="ECO:0000313" key="2">
    <source>
        <dbReference type="Proteomes" id="UP000501690"/>
    </source>
</evidence>
<gene>
    <name evidence="1" type="ORF">DEO72_LG5g953</name>
</gene>
<dbReference type="Proteomes" id="UP000501690">
    <property type="component" value="Linkage Group LG5"/>
</dbReference>
<evidence type="ECO:0000313" key="1">
    <source>
        <dbReference type="EMBL" id="QCD92884.1"/>
    </source>
</evidence>
<sequence length="56" mass="6552">MSRMQNLLTDVKWLAMAASEGDPPEMTGMVEWWWSRFLQVASSQLCCGWRKSKETR</sequence>
<accession>A0A4D6LYD1</accession>
<organism evidence="1 2">
    <name type="scientific">Vigna unguiculata</name>
    <name type="common">Cowpea</name>
    <dbReference type="NCBI Taxonomy" id="3917"/>
    <lineage>
        <taxon>Eukaryota</taxon>
        <taxon>Viridiplantae</taxon>
        <taxon>Streptophyta</taxon>
        <taxon>Embryophyta</taxon>
        <taxon>Tracheophyta</taxon>
        <taxon>Spermatophyta</taxon>
        <taxon>Magnoliopsida</taxon>
        <taxon>eudicotyledons</taxon>
        <taxon>Gunneridae</taxon>
        <taxon>Pentapetalae</taxon>
        <taxon>rosids</taxon>
        <taxon>fabids</taxon>
        <taxon>Fabales</taxon>
        <taxon>Fabaceae</taxon>
        <taxon>Papilionoideae</taxon>
        <taxon>50 kb inversion clade</taxon>
        <taxon>NPAAA clade</taxon>
        <taxon>indigoferoid/millettioid clade</taxon>
        <taxon>Phaseoleae</taxon>
        <taxon>Vigna</taxon>
    </lineage>
</organism>
<reference evidence="1 2" key="1">
    <citation type="submission" date="2019-04" db="EMBL/GenBank/DDBJ databases">
        <title>An improved genome assembly and genetic linkage map for asparagus bean, Vigna unguiculata ssp. sesquipedialis.</title>
        <authorList>
            <person name="Xia Q."/>
            <person name="Zhang R."/>
            <person name="Dong Y."/>
        </authorList>
    </citation>
    <scope>NUCLEOTIDE SEQUENCE [LARGE SCALE GENOMIC DNA]</scope>
    <source>
        <tissue evidence="1">Leaf</tissue>
    </source>
</reference>
<dbReference type="AlphaFoldDB" id="A0A4D6LYD1"/>
<keyword evidence="2" id="KW-1185">Reference proteome</keyword>
<proteinExistence type="predicted"/>